<dbReference type="PANTHER" id="PTHR37423:SF2">
    <property type="entry name" value="MEMBRANE-BOUND LYTIC MUREIN TRANSGLYCOSYLASE C"/>
    <property type="match status" value="1"/>
</dbReference>
<dbReference type="InterPro" id="IPR008258">
    <property type="entry name" value="Transglycosylase_SLT_dom_1"/>
</dbReference>
<evidence type="ECO:0000313" key="2">
    <source>
        <dbReference type="EMBL" id="OGI62193.1"/>
    </source>
</evidence>
<reference evidence="2 3" key="1">
    <citation type="journal article" date="2016" name="Nat. Commun.">
        <title>Thousands of microbial genomes shed light on interconnected biogeochemical processes in an aquifer system.</title>
        <authorList>
            <person name="Anantharaman K."/>
            <person name="Brown C.T."/>
            <person name="Hug L.A."/>
            <person name="Sharon I."/>
            <person name="Castelle C.J."/>
            <person name="Probst A.J."/>
            <person name="Thomas B.C."/>
            <person name="Singh A."/>
            <person name="Wilkins M.J."/>
            <person name="Karaoz U."/>
            <person name="Brodie E.L."/>
            <person name="Williams K.H."/>
            <person name="Hubbard S.S."/>
            <person name="Banfield J.F."/>
        </authorList>
    </citation>
    <scope>NUCLEOTIDE SEQUENCE [LARGE SCALE GENOMIC DNA]</scope>
</reference>
<comment type="caution">
    <text evidence="2">The sequence shown here is derived from an EMBL/GenBank/DDBJ whole genome shotgun (WGS) entry which is preliminary data.</text>
</comment>
<dbReference type="PANTHER" id="PTHR37423">
    <property type="entry name" value="SOLUBLE LYTIC MUREIN TRANSGLYCOSYLASE-RELATED"/>
    <property type="match status" value="1"/>
</dbReference>
<dbReference type="AlphaFoldDB" id="A0A1F6UXY2"/>
<gene>
    <name evidence="2" type="ORF">A2645_00165</name>
</gene>
<dbReference type="Proteomes" id="UP000182253">
    <property type="component" value="Unassembled WGS sequence"/>
</dbReference>
<evidence type="ECO:0000259" key="1">
    <source>
        <dbReference type="Pfam" id="PF01464"/>
    </source>
</evidence>
<dbReference type="STRING" id="1801735.A2645_00165"/>
<proteinExistence type="predicted"/>
<organism evidence="2 3">
    <name type="scientific">Candidatus Nomurabacteria bacterium RIFCSPHIGHO2_01_FULL_39_9</name>
    <dbReference type="NCBI Taxonomy" id="1801735"/>
    <lineage>
        <taxon>Bacteria</taxon>
        <taxon>Candidatus Nomuraibacteriota</taxon>
    </lineage>
</organism>
<protein>
    <recommendedName>
        <fullName evidence="1">Transglycosylase SLT domain-containing protein</fullName>
    </recommendedName>
</protein>
<dbReference type="InterPro" id="IPR023346">
    <property type="entry name" value="Lysozyme-like_dom_sf"/>
</dbReference>
<sequence>MKKITAVFVFIITQTFSEAQYLPLTAYKDACIASIASKIELTNDVLNYLTNERTGTAAFQILADTNSFHALERIDSYNIYFQSTKDKTDVPIDLMKAIAFVESYGRSWVVSSAGAVGVMQLMPAAAKRFGLSPSLRKSPNWNILTAGKYLRFLFGIFGEEGIVTASYHMGEGNMYEVIKITLSEFYGLDTVVDSKSANLLVQNYNLSYAKIYFLAKPGTRLYTKLTSLKDWSMDYYFRVMAAKKFLALDNTTFQTEAKRIVRGKEKTFRFLTWCRDGAFDEDEIMVASFSNKKLSKFLGWTKDGPKEDELFPLPTFYASRNTAGLAIVIGGLYQLIAAQAGITFEPVSIDEPKSVPKTCEIFAFSIYGPTGREARQSFRYVLKQLSNFGFLSFKEEDDCYLIVCTPERNKSQLLETIYLEAKTRQDF</sequence>
<evidence type="ECO:0000313" key="3">
    <source>
        <dbReference type="Proteomes" id="UP000182253"/>
    </source>
</evidence>
<dbReference type="CDD" id="cd00254">
    <property type="entry name" value="LT-like"/>
    <property type="match status" value="1"/>
</dbReference>
<dbReference type="SUPFAM" id="SSF53955">
    <property type="entry name" value="Lysozyme-like"/>
    <property type="match status" value="1"/>
</dbReference>
<dbReference type="Gene3D" id="1.10.530.10">
    <property type="match status" value="1"/>
</dbReference>
<accession>A0A1F6UXY2</accession>
<dbReference type="EMBL" id="MFTL01000002">
    <property type="protein sequence ID" value="OGI62193.1"/>
    <property type="molecule type" value="Genomic_DNA"/>
</dbReference>
<name>A0A1F6UXY2_9BACT</name>
<dbReference type="Pfam" id="PF01464">
    <property type="entry name" value="SLT"/>
    <property type="match status" value="1"/>
</dbReference>
<feature type="domain" description="Transglycosylase SLT" evidence="1">
    <location>
        <begin position="80"/>
        <end position="179"/>
    </location>
</feature>